<name>A0A919CV78_9ACTN</name>
<dbReference type="AlphaFoldDB" id="A0A919CV78"/>
<evidence type="ECO:0000256" key="1">
    <source>
        <dbReference type="SAM" id="MobiDB-lite"/>
    </source>
</evidence>
<keyword evidence="2" id="KW-0472">Membrane</keyword>
<accession>A0A919CV78</accession>
<keyword evidence="2" id="KW-1133">Transmembrane helix</keyword>
<dbReference type="EMBL" id="BMVF01000003">
    <property type="protein sequence ID" value="GHD85953.1"/>
    <property type="molecule type" value="Genomic_DNA"/>
</dbReference>
<keyword evidence="4" id="KW-1185">Reference proteome</keyword>
<feature type="transmembrane region" description="Helical" evidence="2">
    <location>
        <begin position="388"/>
        <end position="410"/>
    </location>
</feature>
<evidence type="ECO:0000313" key="4">
    <source>
        <dbReference type="Proteomes" id="UP000608955"/>
    </source>
</evidence>
<dbReference type="RefSeq" id="WP_229865059.1">
    <property type="nucleotide sequence ID" value="NZ_BMVF01000003.1"/>
</dbReference>
<proteinExistence type="predicted"/>
<evidence type="ECO:0008006" key="5">
    <source>
        <dbReference type="Google" id="ProtNLM"/>
    </source>
</evidence>
<feature type="transmembrane region" description="Helical" evidence="2">
    <location>
        <begin position="245"/>
        <end position="268"/>
    </location>
</feature>
<feature type="transmembrane region" description="Helical" evidence="2">
    <location>
        <begin position="340"/>
        <end position="362"/>
    </location>
</feature>
<keyword evidence="2" id="KW-0812">Transmembrane</keyword>
<feature type="compositionally biased region" description="Gly residues" evidence="1">
    <location>
        <begin position="430"/>
        <end position="457"/>
    </location>
</feature>
<reference evidence="3" key="1">
    <citation type="journal article" date="2014" name="Int. J. Syst. Evol. Microbiol.">
        <title>Complete genome sequence of Corynebacterium casei LMG S-19264T (=DSM 44701T), isolated from a smear-ripened cheese.</title>
        <authorList>
            <consortium name="US DOE Joint Genome Institute (JGI-PGF)"/>
            <person name="Walter F."/>
            <person name="Albersmeier A."/>
            <person name="Kalinowski J."/>
            <person name="Ruckert C."/>
        </authorList>
    </citation>
    <scope>NUCLEOTIDE SEQUENCE</scope>
    <source>
        <strain evidence="3">JCM 4654</strain>
    </source>
</reference>
<feature type="transmembrane region" description="Helical" evidence="2">
    <location>
        <begin position="173"/>
        <end position="193"/>
    </location>
</feature>
<dbReference type="NCBIfam" id="NF038391">
    <property type="entry name" value="streptophobe"/>
    <property type="match status" value="1"/>
</dbReference>
<dbReference type="InterPro" id="IPR047724">
    <property type="entry name" value="Streptophobe"/>
</dbReference>
<protein>
    <recommendedName>
        <fullName evidence="5">Integral membrane protein</fullName>
    </recommendedName>
</protein>
<feature type="transmembrane region" description="Helical" evidence="2">
    <location>
        <begin position="50"/>
        <end position="69"/>
    </location>
</feature>
<feature type="transmembrane region" description="Helical" evidence="2">
    <location>
        <begin position="16"/>
        <end position="38"/>
    </location>
</feature>
<evidence type="ECO:0000256" key="2">
    <source>
        <dbReference type="SAM" id="Phobius"/>
    </source>
</evidence>
<feature type="transmembrane region" description="Helical" evidence="2">
    <location>
        <begin position="81"/>
        <end position="105"/>
    </location>
</feature>
<feature type="transmembrane region" description="Helical" evidence="2">
    <location>
        <begin position="117"/>
        <end position="137"/>
    </location>
</feature>
<feature type="region of interest" description="Disordered" evidence="1">
    <location>
        <begin position="421"/>
        <end position="463"/>
    </location>
</feature>
<organism evidence="3 4">
    <name type="scientific">Streptomyces naganishii JCM 4654</name>
    <dbReference type="NCBI Taxonomy" id="1306179"/>
    <lineage>
        <taxon>Bacteria</taxon>
        <taxon>Bacillati</taxon>
        <taxon>Actinomycetota</taxon>
        <taxon>Actinomycetes</taxon>
        <taxon>Kitasatosporales</taxon>
        <taxon>Streptomycetaceae</taxon>
        <taxon>Streptomyces</taxon>
    </lineage>
</organism>
<feature type="transmembrane region" description="Helical" evidence="2">
    <location>
        <begin position="308"/>
        <end position="328"/>
    </location>
</feature>
<comment type="caution">
    <text evidence="3">The sequence shown here is derived from an EMBL/GenBank/DDBJ whole genome shotgun (WGS) entry which is preliminary data.</text>
</comment>
<feature type="transmembrane region" description="Helical" evidence="2">
    <location>
        <begin position="143"/>
        <end position="161"/>
    </location>
</feature>
<reference evidence="3" key="2">
    <citation type="submission" date="2020-09" db="EMBL/GenBank/DDBJ databases">
        <authorList>
            <person name="Sun Q."/>
            <person name="Ohkuma M."/>
        </authorList>
    </citation>
    <scope>NUCLEOTIDE SEQUENCE</scope>
    <source>
        <strain evidence="3">JCM 4654</strain>
    </source>
</reference>
<evidence type="ECO:0000313" key="3">
    <source>
        <dbReference type="EMBL" id="GHD85953.1"/>
    </source>
</evidence>
<sequence>MSPPRPSAPPVARHGWVQALATVLAGLVAMWVVAALGLWAAGAANLPDNAFARVVAATVVAAVGGTVELTGNAGELARTHAGITVMPLSVTLVGALVVAAGFLRPLRNRAVAGARELAGWAARIGVLWLLALIGLAFGARQTFAVDLGDGVLGAIGGLLGATPEVGFTTQVPLTVLFGLLWLAGVLVLALLVAHGAPLPAGLLRFRTAVRPAAYAMVALLLVYVLVGLVVALVTAATRGHPAETFAVILLGLPNLTWLALTIGMGATWNGRVDGPFGLPMPHILDEVLRTPDVSTLNLGTLAEHDGRVWWLLVADLVLLPAAGFLMATRSPAGVGVPRHAVRMAVALLLTVLMICLVGRVLAHYGLSLLGIGDLGGNLSGEVLLRPRFWSALGLALLWGVFAGLVGALGARRVRRRGEIPAEGAGPAARGTGGAGDGGGDRGGAGGAGGTGGAGGGIRGRRRG</sequence>
<dbReference type="Proteomes" id="UP000608955">
    <property type="component" value="Unassembled WGS sequence"/>
</dbReference>
<feature type="transmembrane region" description="Helical" evidence="2">
    <location>
        <begin position="213"/>
        <end position="233"/>
    </location>
</feature>
<gene>
    <name evidence="3" type="ORF">GCM10010508_11550</name>
</gene>